<gene>
    <name evidence="2" type="ORF">CYCCA115_LOCUS20834</name>
</gene>
<protein>
    <submittedName>
        <fullName evidence="2">Uncharacterized protein</fullName>
    </submittedName>
</protein>
<feature type="compositionally biased region" description="Polar residues" evidence="1">
    <location>
        <begin position="104"/>
        <end position="117"/>
    </location>
</feature>
<accession>A0AAD2G6M2</accession>
<evidence type="ECO:0000313" key="3">
    <source>
        <dbReference type="Proteomes" id="UP001295423"/>
    </source>
</evidence>
<keyword evidence="3" id="KW-1185">Reference proteome</keyword>
<dbReference type="Proteomes" id="UP001295423">
    <property type="component" value="Unassembled WGS sequence"/>
</dbReference>
<comment type="caution">
    <text evidence="2">The sequence shown here is derived from an EMBL/GenBank/DDBJ whole genome shotgun (WGS) entry which is preliminary data.</text>
</comment>
<organism evidence="2 3">
    <name type="scientific">Cylindrotheca closterium</name>
    <dbReference type="NCBI Taxonomy" id="2856"/>
    <lineage>
        <taxon>Eukaryota</taxon>
        <taxon>Sar</taxon>
        <taxon>Stramenopiles</taxon>
        <taxon>Ochrophyta</taxon>
        <taxon>Bacillariophyta</taxon>
        <taxon>Bacillariophyceae</taxon>
        <taxon>Bacillariophycidae</taxon>
        <taxon>Bacillariales</taxon>
        <taxon>Bacillariaceae</taxon>
        <taxon>Cylindrotheca</taxon>
    </lineage>
</organism>
<feature type="region of interest" description="Disordered" evidence="1">
    <location>
        <begin position="98"/>
        <end position="117"/>
    </location>
</feature>
<sequence>MKNKLRMRRRPSMPSSLLPKCVFSQGAIAHGLVPRPKKPEGYNCDLKSSKLSWLSTMTQDSSDLSITGRCYSRRGLQSFASVQFSASLGESLKLEQLVEERNETSNTEGNQNSQQNDYMKWLEGNGLSPAANH</sequence>
<name>A0AAD2G6M2_9STRA</name>
<evidence type="ECO:0000313" key="2">
    <source>
        <dbReference type="EMBL" id="CAJ1964869.1"/>
    </source>
</evidence>
<dbReference type="EMBL" id="CAKOGP040002202">
    <property type="protein sequence ID" value="CAJ1964869.1"/>
    <property type="molecule type" value="Genomic_DNA"/>
</dbReference>
<evidence type="ECO:0000256" key="1">
    <source>
        <dbReference type="SAM" id="MobiDB-lite"/>
    </source>
</evidence>
<dbReference type="AlphaFoldDB" id="A0AAD2G6M2"/>
<proteinExistence type="predicted"/>
<reference evidence="2" key="1">
    <citation type="submission" date="2023-08" db="EMBL/GenBank/DDBJ databases">
        <authorList>
            <person name="Audoor S."/>
            <person name="Bilcke G."/>
        </authorList>
    </citation>
    <scope>NUCLEOTIDE SEQUENCE</scope>
</reference>